<dbReference type="InterPro" id="IPR029054">
    <property type="entry name" value="dUTPase-like"/>
</dbReference>
<dbReference type="PANTHER" id="PTHR11241:SF0">
    <property type="entry name" value="DEOXYURIDINE 5'-TRIPHOSPHATE NUCLEOTIDOHYDROLASE"/>
    <property type="match status" value="1"/>
</dbReference>
<dbReference type="CDD" id="cd07557">
    <property type="entry name" value="trimeric_dUTPase"/>
    <property type="match status" value="1"/>
</dbReference>
<dbReference type="GO" id="GO:0000287">
    <property type="term" value="F:magnesium ion binding"/>
    <property type="evidence" value="ECO:0007669"/>
    <property type="project" value="InterPro"/>
</dbReference>
<feature type="domain" description="dUTPase-like" evidence="5">
    <location>
        <begin position="36"/>
        <end position="162"/>
    </location>
</feature>
<keyword evidence="3" id="KW-0378">Hydrolase</keyword>
<dbReference type="NCBIfam" id="TIGR00576">
    <property type="entry name" value="dut"/>
    <property type="match status" value="1"/>
</dbReference>
<dbReference type="AlphaFoldDB" id="A0A0F9H7G7"/>
<accession>A0A0F9H7G7</accession>
<dbReference type="InterPro" id="IPR008181">
    <property type="entry name" value="dUTPase"/>
</dbReference>
<dbReference type="InterPro" id="IPR033704">
    <property type="entry name" value="dUTPase_trimeric"/>
</dbReference>
<dbReference type="PANTHER" id="PTHR11241">
    <property type="entry name" value="DEOXYURIDINE 5'-TRIPHOSPHATE NUCLEOTIDOHYDROLASE"/>
    <property type="match status" value="1"/>
</dbReference>
<dbReference type="Gene3D" id="2.70.40.10">
    <property type="match status" value="1"/>
</dbReference>
<evidence type="ECO:0000259" key="5">
    <source>
        <dbReference type="Pfam" id="PF00692"/>
    </source>
</evidence>
<comment type="similarity">
    <text evidence="1">Belongs to the dUTPase family.</text>
</comment>
<dbReference type="EC" id="3.6.1.23" evidence="2"/>
<dbReference type="HAMAP" id="MF_00116">
    <property type="entry name" value="dUTPase_bact"/>
    <property type="match status" value="1"/>
</dbReference>
<dbReference type="GO" id="GO:0004170">
    <property type="term" value="F:dUTP diphosphatase activity"/>
    <property type="evidence" value="ECO:0007669"/>
    <property type="project" value="UniProtKB-EC"/>
</dbReference>
<protein>
    <recommendedName>
        <fullName evidence="2">dUTP diphosphatase</fullName>
        <ecNumber evidence="2">3.6.1.23</ecNumber>
    </recommendedName>
</protein>
<evidence type="ECO:0000256" key="1">
    <source>
        <dbReference type="ARBA" id="ARBA00006581"/>
    </source>
</evidence>
<dbReference type="InterPro" id="IPR036157">
    <property type="entry name" value="dUTPase-like_sf"/>
</dbReference>
<dbReference type="SUPFAM" id="SSF51283">
    <property type="entry name" value="dUTPase-like"/>
    <property type="match status" value="1"/>
</dbReference>
<proteinExistence type="inferred from homology"/>
<sequence length="164" mass="17796">MKNCLFWQPYFIGKFEKKDPAVTIEFKALHPDAMRPEIQTAGSSGADVSSVERIDLAPGEFKTVSLGFSMAIPKGYEIQVRPRSGLAAKYGVTVLNTPGTVDSDYRGEMKVILINHGPRTFSVNPGDRIAQIVLAKVSQARYEKVTTLSDTARGVGGFGSTGRN</sequence>
<dbReference type="EMBL" id="LAZR01015871">
    <property type="protein sequence ID" value="KKM06985.1"/>
    <property type="molecule type" value="Genomic_DNA"/>
</dbReference>
<comment type="caution">
    <text evidence="6">The sequence shown here is derived from an EMBL/GenBank/DDBJ whole genome shotgun (WGS) entry which is preliminary data.</text>
</comment>
<evidence type="ECO:0000313" key="6">
    <source>
        <dbReference type="EMBL" id="KKM06985.1"/>
    </source>
</evidence>
<organism evidence="6">
    <name type="scientific">marine sediment metagenome</name>
    <dbReference type="NCBI Taxonomy" id="412755"/>
    <lineage>
        <taxon>unclassified sequences</taxon>
        <taxon>metagenomes</taxon>
        <taxon>ecological metagenomes</taxon>
    </lineage>
</organism>
<dbReference type="Pfam" id="PF00692">
    <property type="entry name" value="dUTPase"/>
    <property type="match status" value="1"/>
</dbReference>
<dbReference type="NCBIfam" id="NF001862">
    <property type="entry name" value="PRK00601.1"/>
    <property type="match status" value="1"/>
</dbReference>
<evidence type="ECO:0000256" key="3">
    <source>
        <dbReference type="ARBA" id="ARBA00022801"/>
    </source>
</evidence>
<name>A0A0F9H7G7_9ZZZZ</name>
<reference evidence="6" key="1">
    <citation type="journal article" date="2015" name="Nature">
        <title>Complex archaea that bridge the gap between prokaryotes and eukaryotes.</title>
        <authorList>
            <person name="Spang A."/>
            <person name="Saw J.H."/>
            <person name="Jorgensen S.L."/>
            <person name="Zaremba-Niedzwiedzka K."/>
            <person name="Martijn J."/>
            <person name="Lind A.E."/>
            <person name="van Eijk R."/>
            <person name="Schleper C."/>
            <person name="Guy L."/>
            <person name="Ettema T.J."/>
        </authorList>
    </citation>
    <scope>NUCLEOTIDE SEQUENCE</scope>
</reference>
<dbReference type="GO" id="GO:0006226">
    <property type="term" value="P:dUMP biosynthetic process"/>
    <property type="evidence" value="ECO:0007669"/>
    <property type="project" value="InterPro"/>
</dbReference>
<evidence type="ECO:0000256" key="2">
    <source>
        <dbReference type="ARBA" id="ARBA00012379"/>
    </source>
</evidence>
<dbReference type="GO" id="GO:0046081">
    <property type="term" value="P:dUTP catabolic process"/>
    <property type="evidence" value="ECO:0007669"/>
    <property type="project" value="InterPro"/>
</dbReference>
<keyword evidence="4" id="KW-0546">Nucleotide metabolism</keyword>
<gene>
    <name evidence="6" type="ORF">LCGC14_1738480</name>
</gene>
<evidence type="ECO:0000256" key="4">
    <source>
        <dbReference type="ARBA" id="ARBA00023080"/>
    </source>
</evidence>